<reference evidence="10 11" key="1">
    <citation type="submission" date="2020-06" db="EMBL/GenBank/DDBJ databases">
        <title>WGS assembly of Ceratodon purpureus strain R40.</title>
        <authorList>
            <person name="Carey S.B."/>
            <person name="Jenkins J."/>
            <person name="Shu S."/>
            <person name="Lovell J.T."/>
            <person name="Sreedasyam A."/>
            <person name="Maumus F."/>
            <person name="Tiley G.P."/>
            <person name="Fernandez-Pozo N."/>
            <person name="Barry K."/>
            <person name="Chen C."/>
            <person name="Wang M."/>
            <person name="Lipzen A."/>
            <person name="Daum C."/>
            <person name="Saski C.A."/>
            <person name="Payton A.C."/>
            <person name="Mcbreen J.C."/>
            <person name="Conrad R.E."/>
            <person name="Kollar L.M."/>
            <person name="Olsson S."/>
            <person name="Huttunen S."/>
            <person name="Landis J.B."/>
            <person name="Wickett N.J."/>
            <person name="Johnson M.G."/>
            <person name="Rensing S.A."/>
            <person name="Grimwood J."/>
            <person name="Schmutz J."/>
            <person name="Mcdaniel S.F."/>
        </authorList>
    </citation>
    <scope>NUCLEOTIDE SEQUENCE [LARGE SCALE GENOMIC DNA]</scope>
    <source>
        <strain evidence="10 11">R40</strain>
    </source>
</reference>
<feature type="domain" description="Plastocyanin-like" evidence="7">
    <location>
        <begin position="164"/>
        <end position="292"/>
    </location>
</feature>
<dbReference type="CDD" id="cd13849">
    <property type="entry name" value="CuRO_1_LCC_plant"/>
    <property type="match status" value="1"/>
</dbReference>
<keyword evidence="5 6" id="KW-0186">Copper</keyword>
<dbReference type="EMBL" id="CM026427">
    <property type="protein sequence ID" value="KAG0568466.1"/>
    <property type="molecule type" value="Genomic_DNA"/>
</dbReference>
<dbReference type="Proteomes" id="UP000822688">
    <property type="component" value="Chromosome 6"/>
</dbReference>
<dbReference type="NCBIfam" id="TIGR03389">
    <property type="entry name" value="laccase"/>
    <property type="match status" value="1"/>
</dbReference>
<dbReference type="GO" id="GO:0048046">
    <property type="term" value="C:apoplast"/>
    <property type="evidence" value="ECO:0007669"/>
    <property type="project" value="UniProtKB-SubCell"/>
</dbReference>
<name>A0A8T0H965_CERPU</name>
<dbReference type="InterPro" id="IPR011707">
    <property type="entry name" value="Cu-oxidase-like_N"/>
</dbReference>
<dbReference type="PROSITE" id="PS00079">
    <property type="entry name" value="MULTICOPPER_OXIDASE1"/>
    <property type="match status" value="1"/>
</dbReference>
<evidence type="ECO:0000256" key="6">
    <source>
        <dbReference type="RuleBase" id="RU361119"/>
    </source>
</evidence>
<keyword evidence="11" id="KW-1185">Reference proteome</keyword>
<comment type="cofactor">
    <cofactor evidence="6">
        <name>Cu cation</name>
        <dbReference type="ChEBI" id="CHEBI:23378"/>
    </cofactor>
    <text evidence="6">Binds 4 Cu cations per monomer.</text>
</comment>
<dbReference type="InterPro" id="IPR008972">
    <property type="entry name" value="Cupredoxin"/>
</dbReference>
<keyword evidence="6" id="KW-0052">Apoplast</keyword>
<evidence type="ECO:0000259" key="8">
    <source>
        <dbReference type="Pfam" id="PF07731"/>
    </source>
</evidence>
<dbReference type="PANTHER" id="PTHR11709">
    <property type="entry name" value="MULTI-COPPER OXIDASE"/>
    <property type="match status" value="1"/>
</dbReference>
<protein>
    <recommendedName>
        <fullName evidence="6">Laccase</fullName>
        <ecNumber evidence="6">1.10.3.2</ecNumber>
    </recommendedName>
    <alternativeName>
        <fullName evidence="6">Benzenediol:oxygen oxidoreductase</fullName>
    </alternativeName>
    <alternativeName>
        <fullName evidence="6">Diphenol oxidase</fullName>
    </alternativeName>
    <alternativeName>
        <fullName evidence="6">Urishiol oxidase</fullName>
    </alternativeName>
</protein>
<dbReference type="PANTHER" id="PTHR11709:SF417">
    <property type="entry name" value="LACCASE-17"/>
    <property type="match status" value="1"/>
</dbReference>
<comment type="catalytic activity">
    <reaction evidence="6">
        <text>4 hydroquinone + O2 = 4 benzosemiquinone + 2 H2O</text>
        <dbReference type="Rhea" id="RHEA:11276"/>
        <dbReference type="ChEBI" id="CHEBI:15377"/>
        <dbReference type="ChEBI" id="CHEBI:15379"/>
        <dbReference type="ChEBI" id="CHEBI:17594"/>
        <dbReference type="ChEBI" id="CHEBI:17977"/>
        <dbReference type="EC" id="1.10.3.2"/>
    </reaction>
</comment>
<feature type="domain" description="Plastocyanin-like" evidence="8">
    <location>
        <begin position="435"/>
        <end position="549"/>
    </location>
</feature>
<dbReference type="Gene3D" id="2.60.40.420">
    <property type="entry name" value="Cupredoxins - blue copper proteins"/>
    <property type="match status" value="3"/>
</dbReference>
<dbReference type="EC" id="1.10.3.2" evidence="6"/>
<evidence type="ECO:0000259" key="9">
    <source>
        <dbReference type="Pfam" id="PF07732"/>
    </source>
</evidence>
<dbReference type="InterPro" id="IPR034288">
    <property type="entry name" value="CuRO_1_LCC"/>
</dbReference>
<gene>
    <name evidence="10" type="ORF">KC19_6G021200</name>
</gene>
<keyword evidence="2 6" id="KW-0964">Secreted</keyword>
<feature type="domain" description="Plastocyanin-like" evidence="9">
    <location>
        <begin position="38"/>
        <end position="152"/>
    </location>
</feature>
<dbReference type="PROSITE" id="PS00080">
    <property type="entry name" value="MULTICOPPER_OXIDASE2"/>
    <property type="match status" value="1"/>
</dbReference>
<keyword evidence="3 6" id="KW-0479">Metal-binding</keyword>
<evidence type="ECO:0000256" key="3">
    <source>
        <dbReference type="ARBA" id="ARBA00022723"/>
    </source>
</evidence>
<dbReference type="InterPro" id="IPR045087">
    <property type="entry name" value="Cu-oxidase_fam"/>
</dbReference>
<dbReference type="InterPro" id="IPR002355">
    <property type="entry name" value="Cu_oxidase_Cu_BS"/>
</dbReference>
<dbReference type="InterPro" id="IPR011706">
    <property type="entry name" value="Cu-oxidase_C"/>
</dbReference>
<dbReference type="AlphaFoldDB" id="A0A8T0H965"/>
<comment type="subcellular location">
    <subcellularLocation>
        <location evidence="6">Secreted</location>
        <location evidence="6">Extracellular space</location>
        <location evidence="6">Apoplast</location>
    </subcellularLocation>
</comment>
<dbReference type="InterPro" id="IPR033138">
    <property type="entry name" value="Cu_oxidase_CS"/>
</dbReference>
<sequence length="567" mass="63576">MALMATDSMKLIALITMLLALFAQQAVAWKTHYLDWEIKNATFTRNCHTVTVATVNGKFPGPTVEINEGDTLVIKVTNKQIYPVTMHWHGIRQFQTNYADGPAHITQCPIQTGGSYIYEFTVNAQSGTFFYHAHIDWLRATVHGALIVHPRKKLPPTYGKIEREIPIIIGEWFGIAANEYEKSFLNTFLPNEAATTVTPTLNGFPGPKYNCSKGAQVFKVEKKKTYLLRIINAALNNDYWFSVANHQLTVVGADGNYLKPFTITYLPLLPGQTTDVLVHTNQKPGKYYFGVNVGPVPLVGLPPPRIPALAMFEYEEARSSASPVTPRFPNNVTLRPLDQYVKKLRAYGESTMTLPRKVHKDLVYTIGTAWVDCIASEPCVQKIMGQIQNITFQDPQHTSILQAYASGANGVYKTNFPDHPPSLKLNLTAPDPHYRNGTRDTRVKMLNFGDTVRIVFQNVFAAGILDHPVHLHGHDFYVVGRGYGIFDPAKDPKSYNLRNPPAYNTFGVPNGGWVAIQFFANNPGVWLLHCHFERHKSWGMEMVFITKNGRGKSQRLLGPKHPLPKCT</sequence>
<dbReference type="GO" id="GO:0046274">
    <property type="term" value="P:lignin catabolic process"/>
    <property type="evidence" value="ECO:0007669"/>
    <property type="project" value="UniProtKB-KW"/>
</dbReference>
<comment type="function">
    <text evidence="6">Lignin degradation and detoxification of lignin-derived products.</text>
</comment>
<evidence type="ECO:0000259" key="7">
    <source>
        <dbReference type="Pfam" id="PF00394"/>
    </source>
</evidence>
<dbReference type="InterPro" id="IPR001117">
    <property type="entry name" value="Cu-oxidase_2nd"/>
</dbReference>
<dbReference type="Pfam" id="PF07732">
    <property type="entry name" value="Cu-oxidase_3"/>
    <property type="match status" value="1"/>
</dbReference>
<keyword evidence="6" id="KW-0439">Lignin degradation</keyword>
<comment type="caution">
    <text evidence="10">The sequence shown here is derived from an EMBL/GenBank/DDBJ whole genome shotgun (WGS) entry which is preliminary data.</text>
</comment>
<accession>A0A8T0H965</accession>
<dbReference type="GO" id="GO:0052716">
    <property type="term" value="F:hydroquinone:oxygen oxidoreductase activity"/>
    <property type="evidence" value="ECO:0007669"/>
    <property type="project" value="UniProtKB-EC"/>
</dbReference>
<dbReference type="InterPro" id="IPR017761">
    <property type="entry name" value="Laccase"/>
</dbReference>
<dbReference type="Pfam" id="PF00394">
    <property type="entry name" value="Cu-oxidase"/>
    <property type="match status" value="1"/>
</dbReference>
<feature type="signal peptide" evidence="6">
    <location>
        <begin position="1"/>
        <end position="28"/>
    </location>
</feature>
<dbReference type="SUPFAM" id="SSF49503">
    <property type="entry name" value="Cupredoxins"/>
    <property type="match status" value="3"/>
</dbReference>
<dbReference type="GO" id="GO:0005507">
    <property type="term" value="F:copper ion binding"/>
    <property type="evidence" value="ECO:0007669"/>
    <property type="project" value="InterPro"/>
</dbReference>
<evidence type="ECO:0000313" key="10">
    <source>
        <dbReference type="EMBL" id="KAG0568466.1"/>
    </source>
</evidence>
<comment type="similarity">
    <text evidence="1 6">Belongs to the multicopper oxidase family.</text>
</comment>
<organism evidence="10 11">
    <name type="scientific">Ceratodon purpureus</name>
    <name type="common">Fire moss</name>
    <name type="synonym">Dicranum purpureum</name>
    <dbReference type="NCBI Taxonomy" id="3225"/>
    <lineage>
        <taxon>Eukaryota</taxon>
        <taxon>Viridiplantae</taxon>
        <taxon>Streptophyta</taxon>
        <taxon>Embryophyta</taxon>
        <taxon>Bryophyta</taxon>
        <taxon>Bryophytina</taxon>
        <taxon>Bryopsida</taxon>
        <taxon>Dicranidae</taxon>
        <taxon>Pseudoditrichales</taxon>
        <taxon>Ditrichaceae</taxon>
        <taxon>Ceratodon</taxon>
    </lineage>
</organism>
<dbReference type="Pfam" id="PF07731">
    <property type="entry name" value="Cu-oxidase_2"/>
    <property type="match status" value="1"/>
</dbReference>
<evidence type="ECO:0000256" key="2">
    <source>
        <dbReference type="ARBA" id="ARBA00022525"/>
    </source>
</evidence>
<evidence type="ECO:0000256" key="1">
    <source>
        <dbReference type="ARBA" id="ARBA00010609"/>
    </source>
</evidence>
<evidence type="ECO:0000313" key="11">
    <source>
        <dbReference type="Proteomes" id="UP000822688"/>
    </source>
</evidence>
<evidence type="ECO:0000256" key="5">
    <source>
        <dbReference type="ARBA" id="ARBA00023008"/>
    </source>
</evidence>
<feature type="chain" id="PRO_5035962760" description="Laccase" evidence="6">
    <location>
        <begin position="29"/>
        <end position="567"/>
    </location>
</feature>
<proteinExistence type="inferred from homology"/>
<keyword evidence="4 6" id="KW-0560">Oxidoreductase</keyword>
<keyword evidence="6" id="KW-0677">Repeat</keyword>
<keyword evidence="6" id="KW-0732">Signal</keyword>
<evidence type="ECO:0000256" key="4">
    <source>
        <dbReference type="ARBA" id="ARBA00023002"/>
    </source>
</evidence>